<dbReference type="InterPro" id="IPR025518">
    <property type="entry name" value="DUF4406"/>
</dbReference>
<dbReference type="EMBL" id="CP045699">
    <property type="protein sequence ID" value="QGA64746.1"/>
    <property type="molecule type" value="Genomic_DNA"/>
</dbReference>
<evidence type="ECO:0000313" key="2">
    <source>
        <dbReference type="Proteomes" id="UP000348942"/>
    </source>
</evidence>
<dbReference type="SUPFAM" id="SSF52309">
    <property type="entry name" value="N-(deoxy)ribosyltransferase-like"/>
    <property type="match status" value="1"/>
</dbReference>
<dbReference type="Gene3D" id="3.40.50.10400">
    <property type="entry name" value="Hypothetical protein PA1492"/>
    <property type="match status" value="1"/>
</dbReference>
<gene>
    <name evidence="1" type="ORF">GFB47_04620</name>
</gene>
<name>A0A5Q0TF20_9VIBR</name>
<protein>
    <submittedName>
        <fullName evidence="1">DUF4406 domain-containing protein</fullName>
    </submittedName>
</protein>
<keyword evidence="2" id="KW-1185">Reference proteome</keyword>
<proteinExistence type="predicted"/>
<dbReference type="AlphaFoldDB" id="A0A5Q0TF20"/>
<organism evidence="1 2">
    <name type="scientific">Vibrio algicola</name>
    <dbReference type="NCBI Taxonomy" id="2662262"/>
    <lineage>
        <taxon>Bacteria</taxon>
        <taxon>Pseudomonadati</taxon>
        <taxon>Pseudomonadota</taxon>
        <taxon>Gammaproteobacteria</taxon>
        <taxon>Vibrionales</taxon>
        <taxon>Vibrionaceae</taxon>
        <taxon>Vibrio</taxon>
    </lineage>
</organism>
<dbReference type="Pfam" id="PF14359">
    <property type="entry name" value="DUF4406"/>
    <property type="match status" value="1"/>
</dbReference>
<reference evidence="1 2" key="1">
    <citation type="submission" date="2019-10" db="EMBL/GenBank/DDBJ databases">
        <title>Vibrio sp. nov., isolated from Coralline algae surface.</title>
        <authorList>
            <person name="Geng Y."/>
            <person name="Zhang X."/>
        </authorList>
    </citation>
    <scope>NUCLEOTIDE SEQUENCE [LARGE SCALE GENOMIC DNA]</scope>
    <source>
        <strain evidence="1 2">SM1977</strain>
    </source>
</reference>
<accession>A0A5Q0TF20</accession>
<dbReference type="Proteomes" id="UP000348942">
    <property type="component" value="Chromosome 1"/>
</dbReference>
<evidence type="ECO:0000313" key="1">
    <source>
        <dbReference type="EMBL" id="QGA64746.1"/>
    </source>
</evidence>
<sequence>MKLYLAGPMSGYENDNKFEFYVTALELRAQYRDHIIINPAVLPSGLEQHEYMDICCAMVRACEGIVLLEGWECSLGATAEYYLAKKLGKKVFSVEGDILIALEP</sequence>
<dbReference type="RefSeq" id="WP_153446897.1">
    <property type="nucleotide sequence ID" value="NZ_CP045699.1"/>
</dbReference>